<evidence type="ECO:0000256" key="2">
    <source>
        <dbReference type="ARBA" id="ARBA00022618"/>
    </source>
</evidence>
<dbReference type="Proteomes" id="UP001158644">
    <property type="component" value="Unassembled WGS sequence"/>
</dbReference>
<dbReference type="SUPFAM" id="SSF46785">
    <property type="entry name" value="Winged helix' DNA-binding domain"/>
    <property type="match status" value="2"/>
</dbReference>
<dbReference type="Pfam" id="PF04079">
    <property type="entry name" value="SMC_ScpB"/>
    <property type="match status" value="1"/>
</dbReference>
<dbReference type="NCBIfam" id="TIGR00281">
    <property type="entry name" value="SMC-Scp complex subunit ScpB"/>
    <property type="match status" value="1"/>
</dbReference>
<dbReference type="PANTHER" id="PTHR34298">
    <property type="entry name" value="SEGREGATION AND CONDENSATION PROTEIN B"/>
    <property type="match status" value="1"/>
</dbReference>
<dbReference type="InterPro" id="IPR036390">
    <property type="entry name" value="WH_DNA-bd_sf"/>
</dbReference>
<keyword evidence="1" id="KW-0963">Cytoplasm</keyword>
<feature type="region of interest" description="Disordered" evidence="5">
    <location>
        <begin position="191"/>
        <end position="235"/>
    </location>
</feature>
<dbReference type="PANTHER" id="PTHR34298:SF2">
    <property type="entry name" value="SEGREGATION AND CONDENSATION PROTEIN B"/>
    <property type="match status" value="1"/>
</dbReference>
<proteinExistence type="predicted"/>
<keyword evidence="2" id="KW-0132">Cell division</keyword>
<evidence type="ECO:0000256" key="5">
    <source>
        <dbReference type="SAM" id="MobiDB-lite"/>
    </source>
</evidence>
<evidence type="ECO:0000313" key="7">
    <source>
        <dbReference type="Proteomes" id="UP001158644"/>
    </source>
</evidence>
<reference evidence="6 7" key="1">
    <citation type="submission" date="2022-09" db="EMBL/GenBank/DDBJ databases">
        <title>Intensive care unit water sources are persistently colonized with multi-drug resistant bacteria and are the site of extensive horizontal gene transfer of antibiotic resistance genes.</title>
        <authorList>
            <person name="Diorio-Toth L."/>
        </authorList>
    </citation>
    <scope>NUCLEOTIDE SEQUENCE [LARGE SCALE GENOMIC DNA]</scope>
    <source>
        <strain evidence="6 7">GD03967</strain>
    </source>
</reference>
<evidence type="ECO:0000256" key="4">
    <source>
        <dbReference type="ARBA" id="ARBA00023306"/>
    </source>
</evidence>
<dbReference type="GO" id="GO:0007059">
    <property type="term" value="P:chromosome segregation"/>
    <property type="evidence" value="ECO:0007669"/>
    <property type="project" value="UniProtKB-KW"/>
</dbReference>
<sequence length="408" mass="43103">MNDSEAILVLETALLCAVQPMQISDMRKLFGDDEQFDNSAVRRLLETLQANWADGGLELVQLASGWRFQSRPSMQRYLERLSPEKPPKYSRAVMETLAIVAWRQPVTRGDIEDIRGVTVSSQIVKALEDRGWIEVIGHRDAPGRPALFGTTRQFLDDLGLRALDELPPLETAHAAAALAGLDLGEVQQVLGEGPEPAEGEGAAPAGEAAQEGATSGADVAEPGSDVDPDQAAPEGENLSLAGLDEQNRENFPVAELSVSEDEAPMAAIDSVESQLSRTEEGADPADESTVREQAEGLSNTPLSSDLPDDRAGNDTSDMAADASEAGAAKERVENAKHAEPTDPTDKTDAEAPGDARRKPVHGLGGAVQPDAEAADAAPEEADPERSGSGRDSASPDDDEPAPGRPTQV</sequence>
<accession>A0ABD4YVS0</accession>
<name>A0ABD4YVS0_9BURK</name>
<evidence type="ECO:0000256" key="3">
    <source>
        <dbReference type="ARBA" id="ARBA00022829"/>
    </source>
</evidence>
<protein>
    <submittedName>
        <fullName evidence="6">SMC-Scp complex subunit ScpB</fullName>
    </submittedName>
</protein>
<dbReference type="AlphaFoldDB" id="A0ABD4YVS0"/>
<feature type="region of interest" description="Disordered" evidence="5">
    <location>
        <begin position="254"/>
        <end position="408"/>
    </location>
</feature>
<dbReference type="InterPro" id="IPR036388">
    <property type="entry name" value="WH-like_DNA-bd_sf"/>
</dbReference>
<dbReference type="EMBL" id="JAOBZK010000017">
    <property type="protein sequence ID" value="MDH1179253.1"/>
    <property type="molecule type" value="Genomic_DNA"/>
</dbReference>
<keyword evidence="3" id="KW-0159">Chromosome partition</keyword>
<dbReference type="Gene3D" id="1.10.10.10">
    <property type="entry name" value="Winged helix-like DNA-binding domain superfamily/Winged helix DNA-binding domain"/>
    <property type="match status" value="2"/>
</dbReference>
<feature type="compositionally biased region" description="Basic and acidic residues" evidence="5">
    <location>
        <begin position="327"/>
        <end position="357"/>
    </location>
</feature>
<evidence type="ECO:0000313" key="6">
    <source>
        <dbReference type="EMBL" id="MDH1179253.1"/>
    </source>
</evidence>
<dbReference type="InterPro" id="IPR005234">
    <property type="entry name" value="ScpB_csome_segregation"/>
</dbReference>
<dbReference type="GO" id="GO:0051301">
    <property type="term" value="P:cell division"/>
    <property type="evidence" value="ECO:0007669"/>
    <property type="project" value="UniProtKB-KW"/>
</dbReference>
<evidence type="ECO:0000256" key="1">
    <source>
        <dbReference type="ARBA" id="ARBA00022490"/>
    </source>
</evidence>
<organism evidence="6 7">
    <name type="scientific">Achromobacter mucicolens</name>
    <dbReference type="NCBI Taxonomy" id="1389922"/>
    <lineage>
        <taxon>Bacteria</taxon>
        <taxon>Pseudomonadati</taxon>
        <taxon>Pseudomonadota</taxon>
        <taxon>Betaproteobacteria</taxon>
        <taxon>Burkholderiales</taxon>
        <taxon>Alcaligenaceae</taxon>
        <taxon>Achromobacter</taxon>
    </lineage>
</organism>
<feature type="compositionally biased region" description="Low complexity" evidence="5">
    <location>
        <begin position="191"/>
        <end position="213"/>
    </location>
</feature>
<keyword evidence="4" id="KW-0131">Cell cycle</keyword>
<gene>
    <name evidence="6" type="primary">scpB</name>
    <name evidence="6" type="ORF">N5C72_14305</name>
</gene>
<comment type="caution">
    <text evidence="6">The sequence shown here is derived from an EMBL/GenBank/DDBJ whole genome shotgun (WGS) entry which is preliminary data.</text>
</comment>